<dbReference type="EMBL" id="CP000749">
    <property type="protein sequence ID" value="ABR71364.1"/>
    <property type="molecule type" value="Genomic_DNA"/>
</dbReference>
<dbReference type="SUPFAM" id="SSF81901">
    <property type="entry name" value="HCP-like"/>
    <property type="match status" value="1"/>
</dbReference>
<dbReference type="SMART" id="SM00671">
    <property type="entry name" value="SEL1"/>
    <property type="match status" value="4"/>
</dbReference>
<dbReference type="SUPFAM" id="SSF46785">
    <property type="entry name" value="Winged helix' DNA-binding domain"/>
    <property type="match status" value="1"/>
</dbReference>
<dbReference type="KEGG" id="mmw:Mmwyl1_2442"/>
<gene>
    <name evidence="2" type="ordered locus">Mmwyl1_2442</name>
</gene>
<dbReference type="Gene3D" id="1.25.40.10">
    <property type="entry name" value="Tetratricopeptide repeat domain"/>
    <property type="match status" value="1"/>
</dbReference>
<dbReference type="eggNOG" id="COG1672">
    <property type="taxonomic scope" value="Bacteria"/>
</dbReference>
<sequence>MPTVPYKNEIPKKYNPQNTSTAVLKKTFAIRLKEFKRLWKEISQSDMASPEQHYIIQGVRGAGKTTLLTRLCIEVEESDALSAWLIPIQLKEEEYGISSLFSFWLRIAEDLEEHHLYGANFKGLAEAIEDIEPEDGEDAKEAFKALNNALNQHQQKIIIFIDNITELFDHFSKVDLAILREVLSQNANLRIIGGSAVSLENFYDHKHPFYQFFNVITLGKLTKDETLDLLLALGEAAGEDAAQQIKLAIEQQPEKIESIRRLTGGVPRTMALLFDILAEGPHGTTFGYLDDTLDMASPIYKHRMDDLSKQQKPIVHAIAKHWDAISVKEIAQKTRIDSKTISAQLSQLQKQWIVEKIPTDNKNHLYRIQERFFNIWYLMRYGRRRDKNKLLWLTRFIEMWCTQEDLTHRVTQYSSGLSNDAYLPGTLAYTSALLGCKNISVNEKEQIYLHARAFFEKQNDVSYLSLLPEIESDEYASEAYAYIEKKEFKQAIECLEKAASRDDFSAYYLIGAIYQSKLGDLKLAEENFLKAVKHNVIEAYKELGDLYTNELEDFLKAEQSYLNAIEHGDNRAYRYLGYLYSYKLKDFFKAEQAYLKAIEYGDNRAYSSFAAMYLLCDLNDKKHHAIDYAKQGVSNGENHGGLYILVCVALWSNELNIAIEAMEKLFHSDTWMKELEENTNDMLALFLLFLAKKQTHLVDKWLKRFDLTEQFKPIYYALMFLMKDEYPNEYLRMGSELEETVTEMLARIDELAKKYQ</sequence>
<dbReference type="Gene3D" id="3.40.50.300">
    <property type="entry name" value="P-loop containing nucleotide triphosphate hydrolases"/>
    <property type="match status" value="1"/>
</dbReference>
<name>A6VY35_MARMS</name>
<dbReference type="OrthoDB" id="9204495at2"/>
<dbReference type="InterPro" id="IPR041664">
    <property type="entry name" value="AAA_16"/>
</dbReference>
<accession>A6VY35</accession>
<reference evidence="2" key="1">
    <citation type="submission" date="2007-06" db="EMBL/GenBank/DDBJ databases">
        <title>Complete sequence of Marinomonas sp. MWYL1.</title>
        <authorList>
            <consortium name="US DOE Joint Genome Institute"/>
            <person name="Copeland A."/>
            <person name="Lucas S."/>
            <person name="Lapidus A."/>
            <person name="Barry K."/>
            <person name="Glavina del Rio T."/>
            <person name="Dalin E."/>
            <person name="Tice H."/>
            <person name="Pitluck S."/>
            <person name="Kiss H."/>
            <person name="Brettin T."/>
            <person name="Bruce D."/>
            <person name="Detter J.C."/>
            <person name="Han C."/>
            <person name="Schmutz J."/>
            <person name="Larimer F."/>
            <person name="Land M."/>
            <person name="Hauser L."/>
            <person name="Kyrpides N."/>
            <person name="Kim E."/>
            <person name="Johnston A.W.B."/>
            <person name="Todd J.D."/>
            <person name="Rogers R."/>
            <person name="Wexler M."/>
            <person name="Bond P.L."/>
            <person name="Li Y."/>
            <person name="Richardson P."/>
        </authorList>
    </citation>
    <scope>NUCLEOTIDE SEQUENCE [LARGE SCALE GENOMIC DNA]</scope>
    <source>
        <strain evidence="2">MWYL1</strain>
    </source>
</reference>
<dbReference type="PANTHER" id="PTHR34301:SF8">
    <property type="entry name" value="ATPASE DOMAIN-CONTAINING PROTEIN"/>
    <property type="match status" value="1"/>
</dbReference>
<dbReference type="InterPro" id="IPR006597">
    <property type="entry name" value="Sel1-like"/>
</dbReference>
<dbReference type="PANTHER" id="PTHR34301">
    <property type="entry name" value="DNA-BINDING PROTEIN-RELATED"/>
    <property type="match status" value="1"/>
</dbReference>
<protein>
    <submittedName>
        <fullName evidence="2">ATPase</fullName>
    </submittedName>
</protein>
<dbReference type="InterPro" id="IPR036390">
    <property type="entry name" value="WH_DNA-bd_sf"/>
</dbReference>
<feature type="domain" description="Orc1-like AAA ATPase" evidence="1">
    <location>
        <begin position="29"/>
        <end position="192"/>
    </location>
</feature>
<dbReference type="eggNOG" id="COG0790">
    <property type="taxonomic scope" value="Bacteria"/>
</dbReference>
<evidence type="ECO:0000259" key="1">
    <source>
        <dbReference type="Pfam" id="PF13191"/>
    </source>
</evidence>
<dbReference type="Pfam" id="PF13191">
    <property type="entry name" value="AAA_16"/>
    <property type="match status" value="1"/>
</dbReference>
<dbReference type="InterPro" id="IPR019734">
    <property type="entry name" value="TPR_rpt"/>
</dbReference>
<dbReference type="AlphaFoldDB" id="A6VY35"/>
<dbReference type="InterPro" id="IPR027417">
    <property type="entry name" value="P-loop_NTPase"/>
</dbReference>
<dbReference type="SUPFAM" id="SSF52540">
    <property type="entry name" value="P-loop containing nucleoside triphosphate hydrolases"/>
    <property type="match status" value="1"/>
</dbReference>
<dbReference type="Pfam" id="PF13181">
    <property type="entry name" value="TPR_8"/>
    <property type="match status" value="2"/>
</dbReference>
<dbReference type="HOGENOM" id="CLU_011140_0_0_6"/>
<dbReference type="InterPro" id="IPR036388">
    <property type="entry name" value="WH-like_DNA-bd_sf"/>
</dbReference>
<dbReference type="Gene3D" id="1.10.10.10">
    <property type="entry name" value="Winged helix-like DNA-binding domain superfamily/Winged helix DNA-binding domain"/>
    <property type="match status" value="1"/>
</dbReference>
<proteinExistence type="predicted"/>
<dbReference type="InterPro" id="IPR011990">
    <property type="entry name" value="TPR-like_helical_dom_sf"/>
</dbReference>
<organism evidence="2">
    <name type="scientific">Marinomonas sp. (strain MWYL1)</name>
    <dbReference type="NCBI Taxonomy" id="400668"/>
    <lineage>
        <taxon>Bacteria</taxon>
        <taxon>Pseudomonadati</taxon>
        <taxon>Pseudomonadota</taxon>
        <taxon>Gammaproteobacteria</taxon>
        <taxon>Oceanospirillales</taxon>
        <taxon>Oceanospirillaceae</taxon>
        <taxon>Marinomonas</taxon>
    </lineage>
</organism>
<dbReference type="STRING" id="400668.Mmwyl1_2442"/>
<evidence type="ECO:0000313" key="2">
    <source>
        <dbReference type="EMBL" id="ABR71364.1"/>
    </source>
</evidence>